<dbReference type="RefSeq" id="WP_041065219.1">
    <property type="nucleotide sequence ID" value="NZ_JXAL01000024.1"/>
</dbReference>
<evidence type="ECO:0000256" key="1">
    <source>
        <dbReference type="SAM" id="MobiDB-lite"/>
    </source>
</evidence>
<accession>A0ABR5A260</accession>
<dbReference type="Proteomes" id="UP000054526">
    <property type="component" value="Unassembled WGS sequence"/>
</dbReference>
<comment type="caution">
    <text evidence="2">The sequence shown here is derived from an EMBL/GenBank/DDBJ whole genome shotgun (WGS) entry which is preliminary data.</text>
</comment>
<protein>
    <submittedName>
        <fullName evidence="2">Uncharacterized protein</fullName>
    </submittedName>
</protein>
<dbReference type="EMBL" id="JXAL01000024">
    <property type="protein sequence ID" value="KIL35144.1"/>
    <property type="molecule type" value="Genomic_DNA"/>
</dbReference>
<name>A0ABR5A260_9BACL</name>
<organism evidence="2 3">
    <name type="scientific">Cohnella kolymensis</name>
    <dbReference type="NCBI Taxonomy" id="1590652"/>
    <lineage>
        <taxon>Bacteria</taxon>
        <taxon>Bacillati</taxon>
        <taxon>Bacillota</taxon>
        <taxon>Bacilli</taxon>
        <taxon>Bacillales</taxon>
        <taxon>Paenibacillaceae</taxon>
        <taxon>Cohnella</taxon>
    </lineage>
</organism>
<keyword evidence="3" id="KW-1185">Reference proteome</keyword>
<sequence length="66" mass="7611">MRYAATQVRLDGIRYWGVWDTEKFKLVEQTRSELSDTSQQAHEVAQKLNTPPDEFAAEANEITPSR</sequence>
<evidence type="ECO:0000313" key="2">
    <source>
        <dbReference type="EMBL" id="KIL35144.1"/>
    </source>
</evidence>
<proteinExistence type="predicted"/>
<evidence type="ECO:0000313" key="3">
    <source>
        <dbReference type="Proteomes" id="UP000054526"/>
    </source>
</evidence>
<reference evidence="2 3" key="1">
    <citation type="submission" date="2014-12" db="EMBL/GenBank/DDBJ databases">
        <title>Draft genome sequence of Cohnella kolymensis strain B-2846.</title>
        <authorList>
            <person name="Karlyshev A.V."/>
            <person name="Kudryashova E.B."/>
        </authorList>
    </citation>
    <scope>NUCLEOTIDE SEQUENCE [LARGE SCALE GENOMIC DNA]</scope>
    <source>
        <strain evidence="2 3">VKM B-2846</strain>
    </source>
</reference>
<gene>
    <name evidence="2" type="ORF">SD71_16070</name>
</gene>
<feature type="region of interest" description="Disordered" evidence="1">
    <location>
        <begin position="32"/>
        <end position="66"/>
    </location>
</feature>